<feature type="domain" description="SHOCT" evidence="2">
    <location>
        <begin position="240"/>
        <end position="265"/>
    </location>
</feature>
<keyword evidence="4" id="KW-1185">Reference proteome</keyword>
<gene>
    <name evidence="3" type="ORF">BTR14_20290</name>
</gene>
<evidence type="ECO:0000256" key="1">
    <source>
        <dbReference type="SAM" id="MobiDB-lite"/>
    </source>
</evidence>
<organism evidence="3 4">
    <name type="scientific">Xaviernesmea rhizosphaerae</name>
    <dbReference type="NCBI Taxonomy" id="1672749"/>
    <lineage>
        <taxon>Bacteria</taxon>
        <taxon>Pseudomonadati</taxon>
        <taxon>Pseudomonadota</taxon>
        <taxon>Alphaproteobacteria</taxon>
        <taxon>Hyphomicrobiales</taxon>
        <taxon>Rhizobiaceae</taxon>
        <taxon>Rhizobium/Agrobacterium group</taxon>
        <taxon>Xaviernesmea</taxon>
    </lineage>
</organism>
<evidence type="ECO:0000259" key="2">
    <source>
        <dbReference type="Pfam" id="PF09851"/>
    </source>
</evidence>
<dbReference type="RefSeq" id="WP_081177546.1">
    <property type="nucleotide sequence ID" value="NZ_MSPX01000023.1"/>
</dbReference>
<protein>
    <recommendedName>
        <fullName evidence="2">SHOCT domain-containing protein</fullName>
    </recommendedName>
</protein>
<feature type="compositionally biased region" description="Low complexity" evidence="1">
    <location>
        <begin position="184"/>
        <end position="197"/>
    </location>
</feature>
<dbReference type="Pfam" id="PF09851">
    <property type="entry name" value="SHOCT"/>
    <property type="match status" value="1"/>
</dbReference>
<reference evidence="3 4" key="1">
    <citation type="journal article" date="2017" name="Antonie Van Leeuwenhoek">
        <title>Rhizobium rhizosphaerae sp. nov., a novel species isolated from rice rhizosphere.</title>
        <authorList>
            <person name="Zhao J.J."/>
            <person name="Zhang J."/>
            <person name="Zhang R.J."/>
            <person name="Zhang C.W."/>
            <person name="Yin H.Q."/>
            <person name="Zhang X.X."/>
        </authorList>
    </citation>
    <scope>NUCLEOTIDE SEQUENCE [LARGE SCALE GENOMIC DNA]</scope>
    <source>
        <strain evidence="3 4">RD15</strain>
    </source>
</reference>
<comment type="caution">
    <text evidence="3">The sequence shown here is derived from an EMBL/GenBank/DDBJ whole genome shotgun (WGS) entry which is preliminary data.</text>
</comment>
<dbReference type="Proteomes" id="UP000192652">
    <property type="component" value="Unassembled WGS sequence"/>
</dbReference>
<sequence>MQGLPPETEAFLSDLARQFHVSDQAVRAMLDAVRRGQGTMAQFDISELGGNGQWMLGGMTMVGDMFNHGLKANVDGLCNALSMALANGQIAPLATLWGQQASWWPAELGQPSSSGGQNDSAYAVFPGSQRLAIREGGEVAIYDTGSHMISGVSQQQGGGQSLSFSSQLGTFPVSSLRRVDRDAAAQPAPVQAPTQAPMHAPVQQAPMQPSTPAAAAPAAPFSAPSPASAGVDAQEVLGLIEKLASLRDAGILSDAEFAAKKTELLARL</sequence>
<name>A0ABX3P820_9HYPH</name>
<evidence type="ECO:0000313" key="3">
    <source>
        <dbReference type="EMBL" id="OQP84211.1"/>
    </source>
</evidence>
<feature type="compositionally biased region" description="Low complexity" evidence="1">
    <location>
        <begin position="205"/>
        <end position="227"/>
    </location>
</feature>
<dbReference type="EMBL" id="MSPX01000023">
    <property type="protein sequence ID" value="OQP84211.1"/>
    <property type="molecule type" value="Genomic_DNA"/>
</dbReference>
<proteinExistence type="predicted"/>
<feature type="region of interest" description="Disordered" evidence="1">
    <location>
        <begin position="181"/>
        <end position="227"/>
    </location>
</feature>
<dbReference type="InterPro" id="IPR018649">
    <property type="entry name" value="SHOCT"/>
</dbReference>
<accession>A0ABX3P820</accession>
<evidence type="ECO:0000313" key="4">
    <source>
        <dbReference type="Proteomes" id="UP000192652"/>
    </source>
</evidence>